<gene>
    <name evidence="3" type="ORF">Ddye_028295</name>
</gene>
<dbReference type="Pfam" id="PF23598">
    <property type="entry name" value="LRR_14"/>
    <property type="match status" value="1"/>
</dbReference>
<dbReference type="Proteomes" id="UP001280121">
    <property type="component" value="Unassembled WGS sequence"/>
</dbReference>
<proteinExistence type="predicted"/>
<evidence type="ECO:0000313" key="4">
    <source>
        <dbReference type="Proteomes" id="UP001280121"/>
    </source>
</evidence>
<name>A0AAD9WS79_9ROSI</name>
<evidence type="ECO:0000313" key="3">
    <source>
        <dbReference type="EMBL" id="KAK2640500.1"/>
    </source>
</evidence>
<dbReference type="PANTHER" id="PTHR15140:SF37">
    <property type="entry name" value="UBIQUITIN-LIKE DOMAIN-CONTAINING PROTEIN"/>
    <property type="match status" value="1"/>
</dbReference>
<accession>A0AAD9WS79</accession>
<organism evidence="3 4">
    <name type="scientific">Dipteronia dyeriana</name>
    <dbReference type="NCBI Taxonomy" id="168575"/>
    <lineage>
        <taxon>Eukaryota</taxon>
        <taxon>Viridiplantae</taxon>
        <taxon>Streptophyta</taxon>
        <taxon>Embryophyta</taxon>
        <taxon>Tracheophyta</taxon>
        <taxon>Spermatophyta</taxon>
        <taxon>Magnoliopsida</taxon>
        <taxon>eudicotyledons</taxon>
        <taxon>Gunneridae</taxon>
        <taxon>Pentapetalae</taxon>
        <taxon>rosids</taxon>
        <taxon>malvids</taxon>
        <taxon>Sapindales</taxon>
        <taxon>Sapindaceae</taxon>
        <taxon>Hippocastanoideae</taxon>
        <taxon>Acereae</taxon>
        <taxon>Dipteronia</taxon>
    </lineage>
</organism>
<dbReference type="EMBL" id="JANJYI010000008">
    <property type="protein sequence ID" value="KAK2640500.1"/>
    <property type="molecule type" value="Genomic_DNA"/>
</dbReference>
<comment type="caution">
    <text evidence="3">The sequence shown here is derived from an EMBL/GenBank/DDBJ whole genome shotgun (WGS) entry which is preliminary data.</text>
</comment>
<evidence type="ECO:0000259" key="2">
    <source>
        <dbReference type="Pfam" id="PF23598"/>
    </source>
</evidence>
<feature type="domain" description="Disease resistance R13L4/SHOC-2-like LRR" evidence="2">
    <location>
        <begin position="12"/>
        <end position="192"/>
    </location>
</feature>
<dbReference type="InterPro" id="IPR032675">
    <property type="entry name" value="LRR_dom_sf"/>
</dbReference>
<dbReference type="Gene3D" id="3.80.10.10">
    <property type="entry name" value="Ribonuclease Inhibitor"/>
    <property type="match status" value="1"/>
</dbReference>
<dbReference type="SUPFAM" id="SSF52058">
    <property type="entry name" value="L domain-like"/>
    <property type="match status" value="1"/>
</dbReference>
<dbReference type="InterPro" id="IPR055414">
    <property type="entry name" value="LRR_R13L4/SHOC2-like"/>
</dbReference>
<dbReference type="AlphaFoldDB" id="A0AAD9WS79"/>
<keyword evidence="1" id="KW-0677">Repeat</keyword>
<sequence length="219" mass="25576">MFGMFYWNWNLEMIDSLRELQYLKYVESKIRISINSEKLGNLRELWIFGKLGNKFQFDSITKFKRLEQLVVKVRGKACLESLQPLTDCANLKDLRLYGKIEKLPEDIHNVLPNLECLSLKNSRLKNDPMPILEKLHSLMIPNLGSKLYSGKNLFCSAHGFRQLEILKLDDKDELEDWQAEEGAMPRLRGLSIPKDSSLRIPERFRSIPPTADQCDFERD</sequence>
<dbReference type="PANTHER" id="PTHR15140">
    <property type="entry name" value="TUBULIN-SPECIFIC CHAPERONE E"/>
    <property type="match status" value="1"/>
</dbReference>
<evidence type="ECO:0000256" key="1">
    <source>
        <dbReference type="ARBA" id="ARBA00022737"/>
    </source>
</evidence>
<protein>
    <recommendedName>
        <fullName evidence="2">Disease resistance R13L4/SHOC-2-like LRR domain-containing protein</fullName>
    </recommendedName>
</protein>
<reference evidence="3" key="1">
    <citation type="journal article" date="2023" name="Plant J.">
        <title>Genome sequences and population genomics provide insights into the demographic history, inbreeding, and mutation load of two 'living fossil' tree species of Dipteronia.</title>
        <authorList>
            <person name="Feng Y."/>
            <person name="Comes H.P."/>
            <person name="Chen J."/>
            <person name="Zhu S."/>
            <person name="Lu R."/>
            <person name="Zhang X."/>
            <person name="Li P."/>
            <person name="Qiu J."/>
            <person name="Olsen K.M."/>
            <person name="Qiu Y."/>
        </authorList>
    </citation>
    <scope>NUCLEOTIDE SEQUENCE</scope>
    <source>
        <strain evidence="3">KIB01</strain>
    </source>
</reference>
<keyword evidence="4" id="KW-1185">Reference proteome</keyword>